<organism evidence="1 2">
    <name type="scientific">Leptospira kirschneri serovar Bulgarica str. Nikolaevo</name>
    <dbReference type="NCBI Taxonomy" id="1240687"/>
    <lineage>
        <taxon>Bacteria</taxon>
        <taxon>Pseudomonadati</taxon>
        <taxon>Spirochaetota</taxon>
        <taxon>Spirochaetia</taxon>
        <taxon>Leptospirales</taxon>
        <taxon>Leptospiraceae</taxon>
        <taxon>Leptospira</taxon>
    </lineage>
</organism>
<dbReference type="AlphaFoldDB" id="M6F213"/>
<gene>
    <name evidence="1" type="ORF">LEP1GSC008_2542</name>
</gene>
<dbReference type="EMBL" id="ANCE01000195">
    <property type="protein sequence ID" value="EMK21107.1"/>
    <property type="molecule type" value="Genomic_DNA"/>
</dbReference>
<reference evidence="1 2" key="1">
    <citation type="submission" date="2013-01" db="EMBL/GenBank/DDBJ databases">
        <authorList>
            <person name="Harkins D.M."/>
            <person name="Durkin A.S."/>
            <person name="Brinkac L.M."/>
            <person name="Haft D.H."/>
            <person name="Selengut J.D."/>
            <person name="Sanka R."/>
            <person name="DePew J."/>
            <person name="Purushe J."/>
            <person name="Galloway R.L."/>
            <person name="Vinetz J.M."/>
            <person name="Sutton G.G."/>
            <person name="Nierman W.C."/>
            <person name="Fouts D.E."/>
        </authorList>
    </citation>
    <scope>NUCLEOTIDE SEQUENCE [LARGE SCALE GENOMIC DNA]</scope>
    <source>
        <strain evidence="1 2">Nikolaevo</strain>
    </source>
</reference>
<sequence>MSNKQGNFTTEFYQIEYLNVYYKILFYVSSIELNAKAIEAESIKL</sequence>
<dbReference type="Proteomes" id="UP000011980">
    <property type="component" value="Unassembled WGS sequence"/>
</dbReference>
<accession>M6F213</accession>
<evidence type="ECO:0000313" key="1">
    <source>
        <dbReference type="EMBL" id="EMK21107.1"/>
    </source>
</evidence>
<protein>
    <submittedName>
        <fullName evidence="1">Uncharacterized protein</fullName>
    </submittedName>
</protein>
<proteinExistence type="predicted"/>
<dbReference type="PATRIC" id="fig|1240687.3.peg.4189"/>
<evidence type="ECO:0000313" key="2">
    <source>
        <dbReference type="Proteomes" id="UP000011980"/>
    </source>
</evidence>
<name>M6F213_9LEPT</name>
<comment type="caution">
    <text evidence="1">The sequence shown here is derived from an EMBL/GenBank/DDBJ whole genome shotgun (WGS) entry which is preliminary data.</text>
</comment>